<feature type="region of interest" description="Disordered" evidence="1">
    <location>
        <begin position="1"/>
        <end position="129"/>
    </location>
</feature>
<gene>
    <name evidence="2" type="ORF">L211DRAFT_853306</name>
</gene>
<feature type="compositionally biased region" description="Basic and acidic residues" evidence="1">
    <location>
        <begin position="119"/>
        <end position="129"/>
    </location>
</feature>
<keyword evidence="3" id="KW-1185">Reference proteome</keyword>
<dbReference type="EMBL" id="ML121591">
    <property type="protein sequence ID" value="RPB19333.1"/>
    <property type="molecule type" value="Genomic_DNA"/>
</dbReference>
<feature type="compositionally biased region" description="Low complexity" evidence="1">
    <location>
        <begin position="1"/>
        <end position="22"/>
    </location>
</feature>
<reference evidence="2 3" key="1">
    <citation type="journal article" date="2018" name="Nat. Ecol. Evol.">
        <title>Pezizomycetes genomes reveal the molecular basis of ectomycorrhizal truffle lifestyle.</title>
        <authorList>
            <person name="Murat C."/>
            <person name="Payen T."/>
            <person name="Noel B."/>
            <person name="Kuo A."/>
            <person name="Morin E."/>
            <person name="Chen J."/>
            <person name="Kohler A."/>
            <person name="Krizsan K."/>
            <person name="Balestrini R."/>
            <person name="Da Silva C."/>
            <person name="Montanini B."/>
            <person name="Hainaut M."/>
            <person name="Levati E."/>
            <person name="Barry K.W."/>
            <person name="Belfiori B."/>
            <person name="Cichocki N."/>
            <person name="Clum A."/>
            <person name="Dockter R.B."/>
            <person name="Fauchery L."/>
            <person name="Guy J."/>
            <person name="Iotti M."/>
            <person name="Le Tacon F."/>
            <person name="Lindquist E.A."/>
            <person name="Lipzen A."/>
            <person name="Malagnac F."/>
            <person name="Mello A."/>
            <person name="Molinier V."/>
            <person name="Miyauchi S."/>
            <person name="Poulain J."/>
            <person name="Riccioni C."/>
            <person name="Rubini A."/>
            <person name="Sitrit Y."/>
            <person name="Splivallo R."/>
            <person name="Traeger S."/>
            <person name="Wang M."/>
            <person name="Zifcakova L."/>
            <person name="Wipf D."/>
            <person name="Zambonelli A."/>
            <person name="Paolocci F."/>
            <person name="Nowrousian M."/>
            <person name="Ottonello S."/>
            <person name="Baldrian P."/>
            <person name="Spatafora J.W."/>
            <person name="Henrissat B."/>
            <person name="Nagy L.G."/>
            <person name="Aury J.M."/>
            <person name="Wincker P."/>
            <person name="Grigoriev I.V."/>
            <person name="Bonfante P."/>
            <person name="Martin F.M."/>
        </authorList>
    </citation>
    <scope>NUCLEOTIDE SEQUENCE [LARGE SCALE GENOMIC DNA]</scope>
    <source>
        <strain evidence="2 3">ATCC MYA-4762</strain>
    </source>
</reference>
<evidence type="ECO:0000256" key="1">
    <source>
        <dbReference type="SAM" id="MobiDB-lite"/>
    </source>
</evidence>
<name>A0A3N4L8Y4_9PEZI</name>
<dbReference type="OrthoDB" id="10588883at2759"/>
<evidence type="ECO:0000313" key="3">
    <source>
        <dbReference type="Proteomes" id="UP000267821"/>
    </source>
</evidence>
<protein>
    <submittedName>
        <fullName evidence="2">Uncharacterized protein</fullName>
    </submittedName>
</protein>
<feature type="compositionally biased region" description="Low complexity" evidence="1">
    <location>
        <begin position="64"/>
        <end position="108"/>
    </location>
</feature>
<proteinExistence type="predicted"/>
<dbReference type="AlphaFoldDB" id="A0A3N4L8Y4"/>
<sequence>MIASTLPASATVSTATATATTTNGPGHPSGRCGPGLRAEVRAGLKEPGPAPAGNLVDWAHTGLPVSPVRPVRPVGPVSPDRPSAHWPSPSSRSSSPVDPVRPGRSRPVQAKVRNSGWSDPDKAIGRANI</sequence>
<organism evidence="2 3">
    <name type="scientific">Terfezia boudieri ATCC MYA-4762</name>
    <dbReference type="NCBI Taxonomy" id="1051890"/>
    <lineage>
        <taxon>Eukaryota</taxon>
        <taxon>Fungi</taxon>
        <taxon>Dikarya</taxon>
        <taxon>Ascomycota</taxon>
        <taxon>Pezizomycotina</taxon>
        <taxon>Pezizomycetes</taxon>
        <taxon>Pezizales</taxon>
        <taxon>Pezizaceae</taxon>
        <taxon>Terfezia</taxon>
    </lineage>
</organism>
<evidence type="ECO:0000313" key="2">
    <source>
        <dbReference type="EMBL" id="RPB19333.1"/>
    </source>
</evidence>
<accession>A0A3N4L8Y4</accession>
<dbReference type="Proteomes" id="UP000267821">
    <property type="component" value="Unassembled WGS sequence"/>
</dbReference>
<dbReference type="InParanoid" id="A0A3N4L8Y4"/>